<evidence type="ECO:0000313" key="1">
    <source>
        <dbReference type="EMBL" id="GAB94739.1"/>
    </source>
</evidence>
<evidence type="ECO:0000313" key="2">
    <source>
        <dbReference type="Proteomes" id="UP000008366"/>
    </source>
</evidence>
<gene>
    <name evidence="1" type="ORF">KILIM_011_00120</name>
</gene>
<evidence type="ECO:0008006" key="3">
    <source>
        <dbReference type="Google" id="ProtNLM"/>
    </source>
</evidence>
<protein>
    <recommendedName>
        <fullName evidence="3">Transcriptional regulator</fullName>
    </recommendedName>
</protein>
<accession>K6X7F4</accession>
<dbReference type="Proteomes" id="UP000008366">
    <property type="component" value="Unassembled WGS sequence"/>
</dbReference>
<keyword evidence="2" id="KW-1185">Reference proteome</keyword>
<dbReference type="eggNOG" id="ENOG5030Y21">
    <property type="taxonomic scope" value="Bacteria"/>
</dbReference>
<name>K6X7F4_9MICO</name>
<dbReference type="AlphaFoldDB" id="K6X7F4"/>
<dbReference type="RefSeq" id="WP_006591271.1">
    <property type="nucleotide sequence ID" value="NZ_BAHD01000011.1"/>
</dbReference>
<comment type="caution">
    <text evidence="1">The sequence shown here is derived from an EMBL/GenBank/DDBJ whole genome shotgun (WGS) entry which is preliminary data.</text>
</comment>
<reference evidence="1 2" key="1">
    <citation type="submission" date="2012-08" db="EMBL/GenBank/DDBJ databases">
        <title>Whole genome shotgun sequence of Kineosphaera limosa NBRC 100340.</title>
        <authorList>
            <person name="Yoshida I."/>
            <person name="Isaki S."/>
            <person name="Hosoyama A."/>
            <person name="Tsuchikane K."/>
            <person name="Katsumata H."/>
            <person name="Ando Y."/>
            <person name="Ohji S."/>
            <person name="Hamada M."/>
            <person name="Tamura T."/>
            <person name="Yamazoe A."/>
            <person name="Yamazaki S."/>
            <person name="Fujita N."/>
        </authorList>
    </citation>
    <scope>NUCLEOTIDE SEQUENCE [LARGE SCALE GENOMIC DNA]</scope>
    <source>
        <strain evidence="1 2">NBRC 100340</strain>
    </source>
</reference>
<dbReference type="STRING" id="1184609.KILIM_011_00120"/>
<dbReference type="OrthoDB" id="3568381at2"/>
<sequence>MSGARSSVEVMTLQAVRLAGVADDAAVLDRAFAAEGEVFGVLDRAGRAGLVERMTFADLQGWTLTELGAGHLAGLLTAERESLATHAVLESALAAFEPVNARFVELVSRWQLAAPGMDAASGRADLGDLLAALTQLGGQLRVVLADLVAALPRFGRYPAQYDLALAKAAEEGLRWVTGIGLLSCHVVWAELHQDLFSSLGRSRYDLPDGQR</sequence>
<organism evidence="1 2">
    <name type="scientific">Kineosphaera limosa NBRC 100340</name>
    <dbReference type="NCBI Taxonomy" id="1184609"/>
    <lineage>
        <taxon>Bacteria</taxon>
        <taxon>Bacillati</taxon>
        <taxon>Actinomycetota</taxon>
        <taxon>Actinomycetes</taxon>
        <taxon>Micrococcales</taxon>
        <taxon>Dermatophilaceae</taxon>
        <taxon>Kineosphaera</taxon>
    </lineage>
</organism>
<proteinExistence type="predicted"/>
<dbReference type="EMBL" id="BAHD01000011">
    <property type="protein sequence ID" value="GAB94739.1"/>
    <property type="molecule type" value="Genomic_DNA"/>
</dbReference>